<dbReference type="InterPro" id="IPR001608">
    <property type="entry name" value="Ala_racemase_N"/>
</dbReference>
<dbReference type="SUPFAM" id="SSF51419">
    <property type="entry name" value="PLP-binding barrel"/>
    <property type="match status" value="1"/>
</dbReference>
<keyword evidence="5" id="KW-1185">Reference proteome</keyword>
<dbReference type="Pfam" id="PF01168">
    <property type="entry name" value="Ala_racemase_N"/>
    <property type="match status" value="1"/>
</dbReference>
<dbReference type="InterPro" id="IPR042208">
    <property type="entry name" value="D-ser_dehydrat-like_sf"/>
</dbReference>
<dbReference type="InterPro" id="IPR029066">
    <property type="entry name" value="PLP-binding_barrel"/>
</dbReference>
<evidence type="ECO:0000313" key="4">
    <source>
        <dbReference type="EMBL" id="MBB4633699.1"/>
    </source>
</evidence>
<comment type="similarity">
    <text evidence="1">Belongs to the DSD1 family.</text>
</comment>
<dbReference type="EMBL" id="JACHNZ010000053">
    <property type="protein sequence ID" value="MBB4633699.1"/>
    <property type="molecule type" value="Genomic_DNA"/>
</dbReference>
<evidence type="ECO:0000256" key="2">
    <source>
        <dbReference type="ARBA" id="ARBA00023239"/>
    </source>
</evidence>
<proteinExistence type="inferred from homology"/>
<reference evidence="4 5" key="1">
    <citation type="submission" date="2020-08" db="EMBL/GenBank/DDBJ databases">
        <title>Genomic Encyclopedia of Type Strains, Phase IV (KMG-IV): sequencing the most valuable type-strain genomes for metagenomic binning, comparative biology and taxonomic classification.</title>
        <authorList>
            <person name="Goeker M."/>
        </authorList>
    </citation>
    <scope>NUCLEOTIDE SEQUENCE [LARGE SCALE GENOMIC DNA]</scope>
    <source>
        <strain evidence="4 5">DSM 17328</strain>
    </source>
</reference>
<dbReference type="AlphaFoldDB" id="A0A7W7B465"/>
<evidence type="ECO:0000259" key="3">
    <source>
        <dbReference type="SMART" id="SM01119"/>
    </source>
</evidence>
<dbReference type="Gene3D" id="3.20.20.10">
    <property type="entry name" value="Alanine racemase"/>
    <property type="match status" value="1"/>
</dbReference>
<feature type="domain" description="D-serine dehydratase-like" evidence="3">
    <location>
        <begin position="262"/>
        <end position="369"/>
    </location>
</feature>
<accession>A0A7W7B465</accession>
<dbReference type="Gene3D" id="2.40.37.20">
    <property type="entry name" value="D-serine dehydratase-like domain"/>
    <property type="match status" value="1"/>
</dbReference>
<dbReference type="GO" id="GO:0036088">
    <property type="term" value="P:D-serine catabolic process"/>
    <property type="evidence" value="ECO:0007669"/>
    <property type="project" value="TreeGrafter"/>
</dbReference>
<dbReference type="InterPro" id="IPR026956">
    <property type="entry name" value="D-ser_dehydrat-like_dom"/>
</dbReference>
<dbReference type="Proteomes" id="UP000566324">
    <property type="component" value="Unassembled WGS sequence"/>
</dbReference>
<dbReference type="PANTHER" id="PTHR28004">
    <property type="entry name" value="ZGC:162816-RELATED"/>
    <property type="match status" value="1"/>
</dbReference>
<keyword evidence="2" id="KW-0456">Lyase</keyword>
<evidence type="ECO:0000256" key="1">
    <source>
        <dbReference type="ARBA" id="ARBA00005323"/>
    </source>
</evidence>
<comment type="caution">
    <text evidence="4">The sequence shown here is derived from an EMBL/GenBank/DDBJ whole genome shotgun (WGS) entry which is preliminary data.</text>
</comment>
<organism evidence="4 5">
    <name type="scientific">Sphingosinicella soli</name>
    <dbReference type="NCBI Taxonomy" id="333708"/>
    <lineage>
        <taxon>Bacteria</taxon>
        <taxon>Pseudomonadati</taxon>
        <taxon>Pseudomonadota</taxon>
        <taxon>Alphaproteobacteria</taxon>
        <taxon>Sphingomonadales</taxon>
        <taxon>Sphingosinicellaceae</taxon>
        <taxon>Sphingosinicella</taxon>
    </lineage>
</organism>
<sequence length="384" mass="39960">MAVEIAMTAAPQTLLQVATPALILDEARLAANVRRMDDHLAPFGVGFRPHVKSVKSPAVIRDFLGGAVPITVSTLLEARMFAEAGFNDILYAVGIVPAKLDAVCALAATGVRMQIILDDAGVADDIAHALAGRSGVTALIEVDCDGHRSGIAPDADDLLVIARTLAEAGVFGGVMTHAGESYACEGADAIAAHAELERSGLVRAAERLRAAGLACPVVSMGSTPTALFARALEGITEVRAGVYMFQDLVMAGIGVCRPDQIALSVLATVIGYQKTQGRLVIDAGWMAMSRDRGTASQRVDQGYGLVCDGAGAIIGDLVITSVNQEHGLVGNRDGTPIDLSAYPIGIRLRVLPNHACATAAQHTAYVLADSSGKVTAHYPRFSGW</sequence>
<dbReference type="RefSeq" id="WP_207791458.1">
    <property type="nucleotide sequence ID" value="NZ_JACHNZ010000053.1"/>
</dbReference>
<dbReference type="Pfam" id="PF14031">
    <property type="entry name" value="D-ser_dehydrat"/>
    <property type="match status" value="1"/>
</dbReference>
<dbReference type="SMART" id="SM01119">
    <property type="entry name" value="D-ser_dehydrat"/>
    <property type="match status" value="1"/>
</dbReference>
<dbReference type="PANTHER" id="PTHR28004:SF2">
    <property type="entry name" value="D-SERINE DEHYDRATASE"/>
    <property type="match status" value="1"/>
</dbReference>
<gene>
    <name evidence="4" type="ORF">GGQ98_003349</name>
</gene>
<dbReference type="GO" id="GO:0008721">
    <property type="term" value="F:D-serine ammonia-lyase activity"/>
    <property type="evidence" value="ECO:0007669"/>
    <property type="project" value="TreeGrafter"/>
</dbReference>
<dbReference type="InterPro" id="IPR051466">
    <property type="entry name" value="D-amino_acid_metab_enzyme"/>
</dbReference>
<evidence type="ECO:0000313" key="5">
    <source>
        <dbReference type="Proteomes" id="UP000566324"/>
    </source>
</evidence>
<protein>
    <submittedName>
        <fullName evidence="4">D-serine deaminase-like pyridoxal phosphate-dependent protein</fullName>
    </submittedName>
</protein>
<name>A0A7W7B465_9SPHN</name>